<dbReference type="Gene3D" id="3.30.2070.10">
    <property type="entry name" value="Formate dehydrogenase/DMSO reductase"/>
    <property type="match status" value="1"/>
</dbReference>
<comment type="similarity">
    <text evidence="1">Belongs to the prokaryotic molybdopterin-containing oxidoreductase family.</text>
</comment>
<feature type="domain" description="Molybdopterin oxidoreductase" evidence="5">
    <location>
        <begin position="16"/>
        <end position="84"/>
    </location>
</feature>
<dbReference type="InterPro" id="IPR009010">
    <property type="entry name" value="Asp_de-COase-like_dom_sf"/>
</dbReference>
<feature type="domain" description="Molybdopterin dinucleotide-binding" evidence="6">
    <location>
        <begin position="191"/>
        <end position="270"/>
    </location>
</feature>
<dbReference type="GO" id="GO:0016491">
    <property type="term" value="F:oxidoreductase activity"/>
    <property type="evidence" value="ECO:0007669"/>
    <property type="project" value="InterPro"/>
</dbReference>
<evidence type="ECO:0000256" key="1">
    <source>
        <dbReference type="ARBA" id="ARBA00010312"/>
    </source>
</evidence>
<dbReference type="EMBL" id="VEVP01000038">
    <property type="protein sequence ID" value="TNU88899.1"/>
    <property type="molecule type" value="Genomic_DNA"/>
</dbReference>
<accession>A0A5C5BR63</accession>
<evidence type="ECO:0008006" key="9">
    <source>
        <dbReference type="Google" id="ProtNLM"/>
    </source>
</evidence>
<keyword evidence="4" id="KW-0411">Iron-sulfur</keyword>
<dbReference type="AlphaFoldDB" id="A0A5C5BR63"/>
<dbReference type="Pfam" id="PF00384">
    <property type="entry name" value="Molybdopterin"/>
    <property type="match status" value="1"/>
</dbReference>
<dbReference type="PANTHER" id="PTHR43742:SF6">
    <property type="entry name" value="OXIDOREDUCTASE YYAE-RELATED"/>
    <property type="match status" value="1"/>
</dbReference>
<evidence type="ECO:0000256" key="2">
    <source>
        <dbReference type="ARBA" id="ARBA00022723"/>
    </source>
</evidence>
<evidence type="ECO:0000259" key="6">
    <source>
        <dbReference type="Pfam" id="PF01568"/>
    </source>
</evidence>
<dbReference type="GO" id="GO:0046872">
    <property type="term" value="F:metal ion binding"/>
    <property type="evidence" value="ECO:0007669"/>
    <property type="project" value="UniProtKB-KW"/>
</dbReference>
<reference evidence="7 8" key="1">
    <citation type="journal article" date="2005" name="Appl. Environ. Microbiol.">
        <title>Intestinal bacterial communities that produce active estrogen-like compounds enterodiol and enterolactone in humans.</title>
        <authorList>
            <person name="Clavel T."/>
            <person name="Henderson G."/>
            <person name="Alpert C.A."/>
            <person name="Philippe C."/>
            <person name="Rigottier-Gois L."/>
            <person name="Dore J."/>
            <person name="Blaut M."/>
        </authorList>
    </citation>
    <scope>NUCLEOTIDE SEQUENCE [LARGE SCALE GENOMIC DNA]</scope>
    <source>
        <strain evidence="7 8">SECO-MT75m2</strain>
    </source>
</reference>
<dbReference type="Gene3D" id="2.40.40.20">
    <property type="match status" value="1"/>
</dbReference>
<evidence type="ECO:0000313" key="7">
    <source>
        <dbReference type="EMBL" id="TNU88899.1"/>
    </source>
</evidence>
<protein>
    <recommendedName>
        <fullName evidence="9">Dehydrogenase</fullName>
    </recommendedName>
</protein>
<evidence type="ECO:0000256" key="3">
    <source>
        <dbReference type="ARBA" id="ARBA00023004"/>
    </source>
</evidence>
<dbReference type="InterPro" id="IPR006657">
    <property type="entry name" value="MoPterin_dinucl-bd_dom"/>
</dbReference>
<dbReference type="GO" id="GO:0051536">
    <property type="term" value="F:iron-sulfur cluster binding"/>
    <property type="evidence" value="ECO:0007669"/>
    <property type="project" value="UniProtKB-KW"/>
</dbReference>
<gene>
    <name evidence="7" type="ORF">FIC87_12810</name>
</gene>
<dbReference type="Gene3D" id="3.40.228.10">
    <property type="entry name" value="Dimethylsulfoxide Reductase, domain 2"/>
    <property type="match status" value="1"/>
</dbReference>
<dbReference type="InterPro" id="IPR050612">
    <property type="entry name" value="Prok_Mopterin_Oxidored"/>
</dbReference>
<organism evidence="7 8">
    <name type="scientific">Eggerthella lenta</name>
    <name type="common">Eubacterium lentum</name>
    <dbReference type="NCBI Taxonomy" id="84112"/>
    <lineage>
        <taxon>Bacteria</taxon>
        <taxon>Bacillati</taxon>
        <taxon>Actinomycetota</taxon>
        <taxon>Coriobacteriia</taxon>
        <taxon>Eggerthellales</taxon>
        <taxon>Eggerthellaceae</taxon>
        <taxon>Eggerthella</taxon>
    </lineage>
</organism>
<evidence type="ECO:0000259" key="5">
    <source>
        <dbReference type="Pfam" id="PF00384"/>
    </source>
</evidence>
<sequence>NVAFTFAALRLVFRVTLDFFAIIDIYHSSAVDYADIVLPACTKFECEEDVKQLRASYGHVMLANGMIRPLFESKSDLQIERLLAAQWGLEKLLPESYEELARYSLEGVEELDPNMKGITYDALLKSGGCLPVAGAGPDYRPDGHADQMYSTPSTRIELYYEYLLDQGHQFPVYEDANEAFEKNPLKDTYPLYFMQGKSRYRIHAYYSASPWFQEDFGPYVNIFPSDAEARGIQTGDDVKVYNDRGSFVCKAHVNPSLQPGVLFMAETTYTKYYQEGFLQNVTNSARNERCYEMFHGPQIPYNDTLVQIEKA</sequence>
<proteinExistence type="inferred from homology"/>
<evidence type="ECO:0000313" key="8">
    <source>
        <dbReference type="Proteomes" id="UP000312594"/>
    </source>
</evidence>
<keyword evidence="2" id="KW-0479">Metal-binding</keyword>
<name>A0A5C5BR63_EGGLN</name>
<dbReference type="Proteomes" id="UP000312594">
    <property type="component" value="Unassembled WGS sequence"/>
</dbReference>
<dbReference type="InterPro" id="IPR006656">
    <property type="entry name" value="Mopterin_OxRdtase"/>
</dbReference>
<dbReference type="Gene3D" id="3.40.50.740">
    <property type="match status" value="1"/>
</dbReference>
<dbReference type="RefSeq" id="WP_238329192.1">
    <property type="nucleotide sequence ID" value="NZ_VEVP01000038.1"/>
</dbReference>
<dbReference type="SUPFAM" id="SSF53706">
    <property type="entry name" value="Formate dehydrogenase/DMSO reductase, domains 1-3"/>
    <property type="match status" value="1"/>
</dbReference>
<dbReference type="Pfam" id="PF01568">
    <property type="entry name" value="Molydop_binding"/>
    <property type="match status" value="1"/>
</dbReference>
<evidence type="ECO:0000256" key="4">
    <source>
        <dbReference type="ARBA" id="ARBA00023014"/>
    </source>
</evidence>
<keyword evidence="3" id="KW-0408">Iron</keyword>
<feature type="non-terminal residue" evidence="7">
    <location>
        <position position="1"/>
    </location>
</feature>
<dbReference type="GO" id="GO:0043546">
    <property type="term" value="F:molybdopterin cofactor binding"/>
    <property type="evidence" value="ECO:0007669"/>
    <property type="project" value="InterPro"/>
</dbReference>
<dbReference type="PANTHER" id="PTHR43742">
    <property type="entry name" value="TRIMETHYLAMINE-N-OXIDE REDUCTASE"/>
    <property type="match status" value="1"/>
</dbReference>
<dbReference type="SUPFAM" id="SSF50692">
    <property type="entry name" value="ADC-like"/>
    <property type="match status" value="1"/>
</dbReference>
<comment type="caution">
    <text evidence="7">The sequence shown here is derived from an EMBL/GenBank/DDBJ whole genome shotgun (WGS) entry which is preliminary data.</text>
</comment>